<gene>
    <name evidence="7" type="ORF">BRADI_2g18830v3</name>
</gene>
<dbReference type="InterPro" id="IPR041118">
    <property type="entry name" value="Rx_N"/>
</dbReference>
<dbReference type="Gene3D" id="3.40.50.300">
    <property type="entry name" value="P-loop containing nucleotide triphosphate hydrolases"/>
    <property type="match status" value="1"/>
</dbReference>
<dbReference type="EnsemblPlants" id="KQK05229">
    <property type="protein sequence ID" value="KQK05229"/>
    <property type="gene ID" value="BRADI_2g18830v3"/>
</dbReference>
<dbReference type="PANTHER" id="PTHR33377:SF115">
    <property type="entry name" value="OS05G0533301 PROTEIN"/>
    <property type="match status" value="1"/>
</dbReference>
<reference evidence="8" key="3">
    <citation type="submission" date="2018-08" db="UniProtKB">
        <authorList>
            <consortium name="EnsemblPlants"/>
        </authorList>
    </citation>
    <scope>IDENTIFICATION</scope>
    <source>
        <strain evidence="8">cv. Bd21</strain>
    </source>
</reference>
<dbReference type="AlphaFoldDB" id="A0A0Q3G3Y5"/>
<organism evidence="7">
    <name type="scientific">Brachypodium distachyon</name>
    <name type="common">Purple false brome</name>
    <name type="synonym">Trachynia distachya</name>
    <dbReference type="NCBI Taxonomy" id="15368"/>
    <lineage>
        <taxon>Eukaryota</taxon>
        <taxon>Viridiplantae</taxon>
        <taxon>Streptophyta</taxon>
        <taxon>Embryophyta</taxon>
        <taxon>Tracheophyta</taxon>
        <taxon>Spermatophyta</taxon>
        <taxon>Magnoliopsida</taxon>
        <taxon>Liliopsida</taxon>
        <taxon>Poales</taxon>
        <taxon>Poaceae</taxon>
        <taxon>BOP clade</taxon>
        <taxon>Pooideae</taxon>
        <taxon>Stipodae</taxon>
        <taxon>Brachypodieae</taxon>
        <taxon>Brachypodium</taxon>
    </lineage>
</organism>
<reference evidence="7 8" key="1">
    <citation type="journal article" date="2010" name="Nature">
        <title>Genome sequencing and analysis of the model grass Brachypodium distachyon.</title>
        <authorList>
            <consortium name="International Brachypodium Initiative"/>
        </authorList>
    </citation>
    <scope>NUCLEOTIDE SEQUENCE [LARGE SCALE GENOMIC DNA]</scope>
    <source>
        <strain evidence="7 8">Bd21</strain>
    </source>
</reference>
<keyword evidence="4" id="KW-0547">Nucleotide-binding</keyword>
<name>A0A0Q3G3Y5_BRADI</name>
<evidence type="ECO:0000259" key="6">
    <source>
        <dbReference type="Pfam" id="PF18052"/>
    </source>
</evidence>
<dbReference type="GO" id="GO:0000166">
    <property type="term" value="F:nucleotide binding"/>
    <property type="evidence" value="ECO:0007669"/>
    <property type="project" value="UniProtKB-KW"/>
</dbReference>
<evidence type="ECO:0000256" key="1">
    <source>
        <dbReference type="ARBA" id="ARBA00008894"/>
    </source>
</evidence>
<dbReference type="OrthoDB" id="691944at2759"/>
<evidence type="ECO:0000313" key="8">
    <source>
        <dbReference type="EnsemblPlants" id="KQK05229"/>
    </source>
</evidence>
<sequence length="476" mass="54299">MEALISAILGDLVGRAISFVIKKRCEQAAEDGDLQRLQRLLKRIHIVVEEAEGRNVTNREMVRQVNIMREQMFRGYYLLDEFKCREKKAKEDEEVSSYSFAPSEFNPAKRFRRLSSNTTQVESMVLGGGSSKELKQAVLGLENMVAVMKEFAIFLMSYPRMYCQPRSTYLFLDKCMFGRHLEKEQTISFLLQAESLGSGNLGVLPIIGPTLIGKSTLVEHVCNDDRVRNHFSLILLYSGNDLKHETLTTFRDNCVIKHQNIASDEERGMESLLQSYERCMTHGSKIIITSQSEKVVSLGTTEAVWLKCLPREAYWYFFKTLVFRSTDPEEHPKLTSIAMELALECRGSFICAYIGASLLRANLSTHFWLMVLKHAKKYMQKNLILFGEYPDDLKLGNQPRYNWILADMPGKLFLQHKCDQKGPAAHGDVPMITVEDLLYGRARPQGKVDVLAWRSLIPPYYSYVSACECVTKCSSA</sequence>
<keyword evidence="2" id="KW-0433">Leucine-rich repeat</keyword>
<keyword evidence="9" id="KW-1185">Reference proteome</keyword>
<evidence type="ECO:0000313" key="7">
    <source>
        <dbReference type="EMBL" id="KQK05229.1"/>
    </source>
</evidence>
<dbReference type="Proteomes" id="UP000008810">
    <property type="component" value="Chromosome 2"/>
</dbReference>
<keyword evidence="5" id="KW-0611">Plant defense</keyword>
<dbReference type="GO" id="GO:0006952">
    <property type="term" value="P:defense response"/>
    <property type="evidence" value="ECO:0007669"/>
    <property type="project" value="UniProtKB-KW"/>
</dbReference>
<dbReference type="FunCoup" id="A0A0Q3G3Y5">
    <property type="interactions" value="230"/>
</dbReference>
<keyword evidence="3" id="KW-0677">Repeat</keyword>
<evidence type="ECO:0000313" key="9">
    <source>
        <dbReference type="Proteomes" id="UP000008810"/>
    </source>
</evidence>
<feature type="domain" description="Disease resistance N-terminal" evidence="6">
    <location>
        <begin position="9"/>
        <end position="92"/>
    </location>
</feature>
<dbReference type="InterPro" id="IPR027417">
    <property type="entry name" value="P-loop_NTPase"/>
</dbReference>
<dbReference type="Pfam" id="PF18052">
    <property type="entry name" value="Rx_N"/>
    <property type="match status" value="1"/>
</dbReference>
<evidence type="ECO:0000256" key="2">
    <source>
        <dbReference type="ARBA" id="ARBA00022614"/>
    </source>
</evidence>
<protein>
    <recommendedName>
        <fullName evidence="6">Disease resistance N-terminal domain-containing protein</fullName>
    </recommendedName>
</protein>
<evidence type="ECO:0000256" key="5">
    <source>
        <dbReference type="ARBA" id="ARBA00022821"/>
    </source>
</evidence>
<dbReference type="Gramene" id="KQK05229">
    <property type="protein sequence ID" value="KQK05229"/>
    <property type="gene ID" value="BRADI_2g18830v3"/>
</dbReference>
<dbReference type="SUPFAM" id="SSF52540">
    <property type="entry name" value="P-loop containing nucleoside triphosphate hydrolases"/>
    <property type="match status" value="1"/>
</dbReference>
<evidence type="ECO:0000256" key="3">
    <source>
        <dbReference type="ARBA" id="ARBA00022737"/>
    </source>
</evidence>
<accession>A0A0Q3G3Y5</accession>
<dbReference type="InParanoid" id="A0A0Q3G3Y5"/>
<evidence type="ECO:0000256" key="4">
    <source>
        <dbReference type="ARBA" id="ARBA00022741"/>
    </source>
</evidence>
<reference evidence="7" key="2">
    <citation type="submission" date="2017-06" db="EMBL/GenBank/DDBJ databases">
        <title>WGS assembly of Brachypodium distachyon.</title>
        <authorList>
            <consortium name="The International Brachypodium Initiative"/>
            <person name="Lucas S."/>
            <person name="Harmon-Smith M."/>
            <person name="Lail K."/>
            <person name="Tice H."/>
            <person name="Grimwood J."/>
            <person name="Bruce D."/>
            <person name="Barry K."/>
            <person name="Shu S."/>
            <person name="Lindquist E."/>
            <person name="Wang M."/>
            <person name="Pitluck S."/>
            <person name="Vogel J.P."/>
            <person name="Garvin D.F."/>
            <person name="Mockler T.C."/>
            <person name="Schmutz J."/>
            <person name="Rokhsar D."/>
            <person name="Bevan M.W."/>
        </authorList>
    </citation>
    <scope>NUCLEOTIDE SEQUENCE</scope>
    <source>
        <strain evidence="7">Bd21</strain>
    </source>
</reference>
<dbReference type="EMBL" id="CM000881">
    <property type="protein sequence ID" value="KQK05229.1"/>
    <property type="molecule type" value="Genomic_DNA"/>
</dbReference>
<proteinExistence type="inferred from homology"/>
<dbReference type="PANTHER" id="PTHR33377">
    <property type="entry name" value="OS10G0134700 PROTEIN-RELATED"/>
    <property type="match status" value="1"/>
</dbReference>
<comment type="similarity">
    <text evidence="1">Belongs to the disease resistance NB-LRR family.</text>
</comment>